<sequence length="271" mass="28872">MATGTASAADIARFEAGVERDLAALGMGGQLTAQGAAPKSYLNVLRVNDSSARAYLKTTFPTATGCTLDWGDSGTQSINTPSTVATDQQNHTYTQSGAYTITLTCGTNVKTSSFQATVVSSPNVMGFFDEYAAGMQWNGYQPVDGIYTEKGFKFSAPEIYITNNIWSLPQGHGGLLMACYQQESLTYFETTTGQLFDLQSITAGNLGAPVTIFGYDSLGGLIGSAEFTNATNYGAPFETRVLGWKNVARVTCSGDDYLHIDDLDVSVHTPD</sequence>
<keyword evidence="2" id="KW-1185">Reference proteome</keyword>
<evidence type="ECO:0000313" key="2">
    <source>
        <dbReference type="Proteomes" id="UP000186607"/>
    </source>
</evidence>
<dbReference type="Gene3D" id="2.60.40.10">
    <property type="entry name" value="Immunoglobulins"/>
    <property type="match status" value="1"/>
</dbReference>
<name>A0A1U7P0D7_9DEIO</name>
<organism evidence="1 2">
    <name type="scientific">Deinococcus marmoris</name>
    <dbReference type="NCBI Taxonomy" id="249408"/>
    <lineage>
        <taxon>Bacteria</taxon>
        <taxon>Thermotogati</taxon>
        <taxon>Deinococcota</taxon>
        <taxon>Deinococci</taxon>
        <taxon>Deinococcales</taxon>
        <taxon>Deinococcaceae</taxon>
        <taxon>Deinococcus</taxon>
    </lineage>
</organism>
<dbReference type="InterPro" id="IPR013783">
    <property type="entry name" value="Ig-like_fold"/>
</dbReference>
<proteinExistence type="predicted"/>
<dbReference type="AlphaFoldDB" id="A0A1U7P0D7"/>
<dbReference type="SUPFAM" id="SSF49299">
    <property type="entry name" value="PKD domain"/>
    <property type="match status" value="1"/>
</dbReference>
<dbReference type="CDD" id="cd00146">
    <property type="entry name" value="PKD"/>
    <property type="match status" value="1"/>
</dbReference>
<dbReference type="InterPro" id="IPR035986">
    <property type="entry name" value="PKD_dom_sf"/>
</dbReference>
<evidence type="ECO:0008006" key="3">
    <source>
        <dbReference type="Google" id="ProtNLM"/>
    </source>
</evidence>
<dbReference type="Proteomes" id="UP000186607">
    <property type="component" value="Unassembled WGS sequence"/>
</dbReference>
<comment type="caution">
    <text evidence="1">The sequence shown here is derived from an EMBL/GenBank/DDBJ whole genome shotgun (WGS) entry which is preliminary data.</text>
</comment>
<gene>
    <name evidence="1" type="ORF">BOO71_0005221</name>
</gene>
<evidence type="ECO:0000313" key="1">
    <source>
        <dbReference type="EMBL" id="OLV18629.1"/>
    </source>
</evidence>
<protein>
    <recommendedName>
        <fullName evidence="3">PKD domain-containing protein</fullName>
    </recommendedName>
</protein>
<accession>A0A1U7P0D7</accession>
<reference evidence="1 2" key="1">
    <citation type="submission" date="2017-01" db="EMBL/GenBank/DDBJ databases">
        <title>Genome Analysis of Deinococcus marmoris KOPRI26562.</title>
        <authorList>
            <person name="Kim J.H."/>
            <person name="Oh H.-M."/>
        </authorList>
    </citation>
    <scope>NUCLEOTIDE SEQUENCE [LARGE SCALE GENOMIC DNA]</scope>
    <source>
        <strain evidence="1 2">KOPRI26562</strain>
    </source>
</reference>
<dbReference type="EMBL" id="MSTI01000063">
    <property type="protein sequence ID" value="OLV18629.1"/>
    <property type="molecule type" value="Genomic_DNA"/>
</dbReference>
<dbReference type="STRING" id="249408.BOO71_0005221"/>